<accession>A0A9I9CZ88</accession>
<name>A0A9I9CZ88_CUCME</name>
<reference evidence="1" key="1">
    <citation type="submission" date="2023-03" db="UniProtKB">
        <authorList>
            <consortium name="EnsemblPlants"/>
        </authorList>
    </citation>
    <scope>IDENTIFICATION</scope>
</reference>
<organism evidence="1">
    <name type="scientific">Cucumis melo</name>
    <name type="common">Muskmelon</name>
    <dbReference type="NCBI Taxonomy" id="3656"/>
    <lineage>
        <taxon>Eukaryota</taxon>
        <taxon>Viridiplantae</taxon>
        <taxon>Streptophyta</taxon>
        <taxon>Embryophyta</taxon>
        <taxon>Tracheophyta</taxon>
        <taxon>Spermatophyta</taxon>
        <taxon>Magnoliopsida</taxon>
        <taxon>eudicotyledons</taxon>
        <taxon>Gunneridae</taxon>
        <taxon>Pentapetalae</taxon>
        <taxon>rosids</taxon>
        <taxon>fabids</taxon>
        <taxon>Cucurbitales</taxon>
        <taxon>Cucurbitaceae</taxon>
        <taxon>Benincaseae</taxon>
        <taxon>Cucumis</taxon>
    </lineage>
</organism>
<dbReference type="InterPro" id="IPR053198">
    <property type="entry name" value="Gynoecium_Dev_Regulator"/>
</dbReference>
<dbReference type="EnsemblPlants" id="MELO3C010691.2.1">
    <property type="protein sequence ID" value="MELO3C010691.2.1"/>
    <property type="gene ID" value="MELO3C010691.2"/>
</dbReference>
<dbReference type="PANTHER" id="PTHR31066">
    <property type="entry name" value="OS05G0427100 PROTEIN-RELATED"/>
    <property type="match status" value="1"/>
</dbReference>
<dbReference type="Gramene" id="MELO3C010691.2.1">
    <property type="protein sequence ID" value="MELO3C010691.2.1"/>
    <property type="gene ID" value="MELO3C010691.2"/>
</dbReference>
<dbReference type="AlphaFoldDB" id="A0A9I9CZ88"/>
<protein>
    <submittedName>
        <fullName evidence="1">Uncharacterized protein</fullName>
    </submittedName>
</protein>
<evidence type="ECO:0000313" key="1">
    <source>
        <dbReference type="EnsemblPlants" id="MELO3C010691.2.1"/>
    </source>
</evidence>
<dbReference type="PANTHER" id="PTHR31066:SF10">
    <property type="entry name" value="OCTICOSAPEPTIDE_PHOX_BEM1P FAMILY PROTEIN"/>
    <property type="match status" value="1"/>
</dbReference>
<sequence length="75" mass="8586">MGRPPLHRNALTFRPTPTIKFLCSYGGKILPRYPDGKLRYHGGETRLLSVNRSISFSGLSAPKDFQGWTRRLKLR</sequence>
<dbReference type="SUPFAM" id="SSF54277">
    <property type="entry name" value="CAD &amp; PB1 domains"/>
    <property type="match status" value="1"/>
</dbReference>
<proteinExistence type="predicted"/>